<dbReference type="SUPFAM" id="SSF46689">
    <property type="entry name" value="Homeodomain-like"/>
    <property type="match status" value="1"/>
</dbReference>
<dbReference type="InterPro" id="IPR003593">
    <property type="entry name" value="AAA+_ATPase"/>
</dbReference>
<evidence type="ECO:0000256" key="5">
    <source>
        <dbReference type="ARBA" id="ARBA00023125"/>
    </source>
</evidence>
<dbReference type="GO" id="GO:0043565">
    <property type="term" value="F:sequence-specific DNA binding"/>
    <property type="evidence" value="ECO:0007669"/>
    <property type="project" value="InterPro"/>
</dbReference>
<dbReference type="SUPFAM" id="SSF52172">
    <property type="entry name" value="CheY-like"/>
    <property type="match status" value="1"/>
</dbReference>
<dbReference type="FunFam" id="3.40.50.2300:FF:000018">
    <property type="entry name" value="DNA-binding transcriptional regulator NtrC"/>
    <property type="match status" value="1"/>
</dbReference>
<dbReference type="GO" id="GO:0006355">
    <property type="term" value="P:regulation of DNA-templated transcription"/>
    <property type="evidence" value="ECO:0007669"/>
    <property type="project" value="InterPro"/>
</dbReference>
<dbReference type="InterPro" id="IPR027417">
    <property type="entry name" value="P-loop_NTPase"/>
</dbReference>
<dbReference type="Pfam" id="PF02954">
    <property type="entry name" value="HTH_8"/>
    <property type="match status" value="1"/>
</dbReference>
<keyword evidence="2" id="KW-0547">Nucleotide-binding</keyword>
<accession>A0A1J5QT30</accession>
<dbReference type="InterPro" id="IPR011006">
    <property type="entry name" value="CheY-like_superfamily"/>
</dbReference>
<dbReference type="PROSITE" id="PS00688">
    <property type="entry name" value="SIGMA54_INTERACT_3"/>
    <property type="match status" value="1"/>
</dbReference>
<dbReference type="InterPro" id="IPR025943">
    <property type="entry name" value="Sigma_54_int_dom_ATP-bd_2"/>
</dbReference>
<evidence type="ECO:0000259" key="8">
    <source>
        <dbReference type="PROSITE" id="PS50110"/>
    </source>
</evidence>
<keyword evidence="3" id="KW-0067">ATP-binding</keyword>
<name>A0A1J5QT30_9ZZZZ</name>
<dbReference type="Pfam" id="PF00158">
    <property type="entry name" value="Sigma54_activat"/>
    <property type="match status" value="1"/>
</dbReference>
<dbReference type="SUPFAM" id="SSF52540">
    <property type="entry name" value="P-loop containing nucleoside triphosphate hydrolases"/>
    <property type="match status" value="1"/>
</dbReference>
<dbReference type="PRINTS" id="PR01590">
    <property type="entry name" value="HTHFIS"/>
</dbReference>
<dbReference type="CDD" id="cd00009">
    <property type="entry name" value="AAA"/>
    <property type="match status" value="1"/>
</dbReference>
<dbReference type="Gene3D" id="3.40.50.300">
    <property type="entry name" value="P-loop containing nucleotide triphosphate hydrolases"/>
    <property type="match status" value="1"/>
</dbReference>
<dbReference type="GO" id="GO:0005524">
    <property type="term" value="F:ATP binding"/>
    <property type="evidence" value="ECO:0007669"/>
    <property type="project" value="UniProtKB-KW"/>
</dbReference>
<evidence type="ECO:0000259" key="7">
    <source>
        <dbReference type="PROSITE" id="PS50045"/>
    </source>
</evidence>
<dbReference type="Gene3D" id="3.40.50.2300">
    <property type="match status" value="1"/>
</dbReference>
<organism evidence="9">
    <name type="scientific">mine drainage metagenome</name>
    <dbReference type="NCBI Taxonomy" id="410659"/>
    <lineage>
        <taxon>unclassified sequences</taxon>
        <taxon>metagenomes</taxon>
        <taxon>ecological metagenomes</taxon>
    </lineage>
</organism>
<dbReference type="SMART" id="SM00448">
    <property type="entry name" value="REC"/>
    <property type="match status" value="1"/>
</dbReference>
<evidence type="ECO:0000313" key="9">
    <source>
        <dbReference type="EMBL" id="OIQ83039.1"/>
    </source>
</evidence>
<evidence type="ECO:0000256" key="3">
    <source>
        <dbReference type="ARBA" id="ARBA00022840"/>
    </source>
</evidence>
<feature type="domain" description="Sigma-54 factor interaction" evidence="7">
    <location>
        <begin position="146"/>
        <end position="375"/>
    </location>
</feature>
<keyword evidence="1" id="KW-0597">Phosphoprotein</keyword>
<dbReference type="FunFam" id="3.40.50.300:FF:000006">
    <property type="entry name" value="DNA-binding transcriptional regulator NtrC"/>
    <property type="match status" value="1"/>
</dbReference>
<reference evidence="9" key="1">
    <citation type="submission" date="2016-10" db="EMBL/GenBank/DDBJ databases">
        <title>Sequence of Gallionella enrichment culture.</title>
        <authorList>
            <person name="Poehlein A."/>
            <person name="Muehling M."/>
            <person name="Daniel R."/>
        </authorList>
    </citation>
    <scope>NUCLEOTIDE SEQUENCE</scope>
</reference>
<keyword evidence="6" id="KW-0804">Transcription</keyword>
<evidence type="ECO:0000256" key="2">
    <source>
        <dbReference type="ARBA" id="ARBA00022741"/>
    </source>
</evidence>
<dbReference type="Gene3D" id="1.10.10.60">
    <property type="entry name" value="Homeodomain-like"/>
    <property type="match status" value="1"/>
</dbReference>
<dbReference type="InterPro" id="IPR002197">
    <property type="entry name" value="HTH_Fis"/>
</dbReference>
<gene>
    <name evidence="9" type="primary">dctD_3</name>
    <name evidence="9" type="ORF">GALL_351640</name>
</gene>
<dbReference type="PROSITE" id="PS50110">
    <property type="entry name" value="RESPONSE_REGULATORY"/>
    <property type="match status" value="1"/>
</dbReference>
<dbReference type="PROSITE" id="PS50045">
    <property type="entry name" value="SIGMA54_INTERACT_4"/>
    <property type="match status" value="1"/>
</dbReference>
<dbReference type="Pfam" id="PF00072">
    <property type="entry name" value="Response_reg"/>
    <property type="match status" value="1"/>
</dbReference>
<evidence type="ECO:0000256" key="4">
    <source>
        <dbReference type="ARBA" id="ARBA00023015"/>
    </source>
</evidence>
<dbReference type="AlphaFoldDB" id="A0A1J5QT30"/>
<dbReference type="SMART" id="SM00382">
    <property type="entry name" value="AAA"/>
    <property type="match status" value="1"/>
</dbReference>
<keyword evidence="4" id="KW-0805">Transcription regulation</keyword>
<evidence type="ECO:0000256" key="6">
    <source>
        <dbReference type="ARBA" id="ARBA00023163"/>
    </source>
</evidence>
<dbReference type="PANTHER" id="PTHR32071:SF57">
    <property type="entry name" value="C4-DICARBOXYLATE TRANSPORT TRANSCRIPTIONAL REGULATORY PROTEIN DCTD"/>
    <property type="match status" value="1"/>
</dbReference>
<dbReference type="InterPro" id="IPR001789">
    <property type="entry name" value="Sig_transdc_resp-reg_receiver"/>
</dbReference>
<keyword evidence="5" id="KW-0238">DNA-binding</keyword>
<sequence length="447" mass="48514">MDEDGAQGTVIVVEDDPAVRLGITQALQLAGLDVRATESAEQALAAVDHGQRCVVVTDIRLPGIDGLELLGLLKRLDAQLPVIVITGHGDVQTAVDAMRGGAVDFIEKPFSSERLAQIARQALLARGAWLDALALGDAPRRIEAQIVGGSRVMRELRHKLLALADAEASVLIHGETGTGKEAAARSLHEFGARARHEFVALNCAGLPETLFDSEVFGHEAGSFTGASARRIGKIEFAAGGTLFLDEIETMPLAQQAKLLRVLQERRFERLGSNQSRPMQCRVVAGTKVDLRRLAAQGGFREDLYYRLAVVELRLPPLRERLDDVPLLFQKFVLDAARAAGQPLRPVPGAHLLDLLTRDWPGNVRELRNAAERFVLGMLSGDDAAPAPELNFEQRVHAFERQLIVQALRRSGGRVSVAAAAMGLPRKTLYDKMKKLDIARGDADDDSA</sequence>
<comment type="caution">
    <text evidence="9">The sequence shown here is derived from an EMBL/GenBank/DDBJ whole genome shotgun (WGS) entry which is preliminary data.</text>
</comment>
<dbReference type="InterPro" id="IPR025944">
    <property type="entry name" value="Sigma_54_int_dom_CS"/>
</dbReference>
<dbReference type="InterPro" id="IPR009057">
    <property type="entry name" value="Homeodomain-like_sf"/>
</dbReference>
<dbReference type="Pfam" id="PF25601">
    <property type="entry name" value="AAA_lid_14"/>
    <property type="match status" value="1"/>
</dbReference>
<feature type="domain" description="Response regulatory" evidence="8">
    <location>
        <begin position="9"/>
        <end position="123"/>
    </location>
</feature>
<dbReference type="GO" id="GO:0000160">
    <property type="term" value="P:phosphorelay signal transduction system"/>
    <property type="evidence" value="ECO:0007669"/>
    <property type="project" value="InterPro"/>
</dbReference>
<dbReference type="PANTHER" id="PTHR32071">
    <property type="entry name" value="TRANSCRIPTIONAL REGULATORY PROTEIN"/>
    <property type="match status" value="1"/>
</dbReference>
<protein>
    <submittedName>
        <fullName evidence="9">C4-dicarboxylate transport transcriptional regulatory protein DctD</fullName>
    </submittedName>
</protein>
<dbReference type="InterPro" id="IPR058031">
    <property type="entry name" value="AAA_lid_NorR"/>
</dbReference>
<dbReference type="EMBL" id="MLJW01000742">
    <property type="protein sequence ID" value="OIQ83039.1"/>
    <property type="molecule type" value="Genomic_DNA"/>
</dbReference>
<proteinExistence type="predicted"/>
<dbReference type="InterPro" id="IPR002078">
    <property type="entry name" value="Sigma_54_int"/>
</dbReference>
<evidence type="ECO:0000256" key="1">
    <source>
        <dbReference type="ARBA" id="ARBA00022553"/>
    </source>
</evidence>
<dbReference type="Gene3D" id="1.10.8.60">
    <property type="match status" value="1"/>
</dbReference>
<dbReference type="PROSITE" id="PS00676">
    <property type="entry name" value="SIGMA54_INTERACT_2"/>
    <property type="match status" value="1"/>
</dbReference>